<comment type="caution">
    <text evidence="2">The sequence shown here is derived from an EMBL/GenBank/DDBJ whole genome shotgun (WGS) entry which is preliminary data.</text>
</comment>
<keyword evidence="1" id="KW-1133">Transmembrane helix</keyword>
<evidence type="ECO:0000313" key="3">
    <source>
        <dbReference type="Proteomes" id="UP000314294"/>
    </source>
</evidence>
<proteinExistence type="predicted"/>
<dbReference type="EMBL" id="SRLO01000341">
    <property type="protein sequence ID" value="TNN60079.1"/>
    <property type="molecule type" value="Genomic_DNA"/>
</dbReference>
<keyword evidence="3" id="KW-1185">Reference proteome</keyword>
<reference evidence="2 3" key="1">
    <citation type="submission" date="2019-03" db="EMBL/GenBank/DDBJ databases">
        <title>First draft genome of Liparis tanakae, snailfish: a comprehensive survey of snailfish specific genes.</title>
        <authorList>
            <person name="Kim W."/>
            <person name="Song I."/>
            <person name="Jeong J.-H."/>
            <person name="Kim D."/>
            <person name="Kim S."/>
            <person name="Ryu S."/>
            <person name="Song J.Y."/>
            <person name="Lee S.K."/>
        </authorList>
    </citation>
    <scope>NUCLEOTIDE SEQUENCE [LARGE SCALE GENOMIC DNA]</scope>
    <source>
        <tissue evidence="2">Muscle</tissue>
    </source>
</reference>
<protein>
    <submittedName>
        <fullName evidence="2">Uncharacterized protein</fullName>
    </submittedName>
</protein>
<sequence>MSWSEATRGFKGTSGSASRSLVGCVGFTLCLGCTGVTHGTQVGKDNHCVCYLKVFISALVPFSAWYGFLWVELVMKVVWQCGGRNLSWYSVVKEGRGRALGEQTFFLDIEFTLSTSRQLCHNLHWTIKLHQKEMWGPQ</sequence>
<accession>A0A4Z2H2T3</accession>
<dbReference type="AlphaFoldDB" id="A0A4Z2H2T3"/>
<gene>
    <name evidence="2" type="ORF">EYF80_029748</name>
</gene>
<organism evidence="2 3">
    <name type="scientific">Liparis tanakae</name>
    <name type="common">Tanaka's snailfish</name>
    <dbReference type="NCBI Taxonomy" id="230148"/>
    <lineage>
        <taxon>Eukaryota</taxon>
        <taxon>Metazoa</taxon>
        <taxon>Chordata</taxon>
        <taxon>Craniata</taxon>
        <taxon>Vertebrata</taxon>
        <taxon>Euteleostomi</taxon>
        <taxon>Actinopterygii</taxon>
        <taxon>Neopterygii</taxon>
        <taxon>Teleostei</taxon>
        <taxon>Neoteleostei</taxon>
        <taxon>Acanthomorphata</taxon>
        <taxon>Eupercaria</taxon>
        <taxon>Perciformes</taxon>
        <taxon>Cottioidei</taxon>
        <taxon>Cottales</taxon>
        <taxon>Liparidae</taxon>
        <taxon>Liparis</taxon>
    </lineage>
</organism>
<evidence type="ECO:0000256" key="1">
    <source>
        <dbReference type="SAM" id="Phobius"/>
    </source>
</evidence>
<evidence type="ECO:0000313" key="2">
    <source>
        <dbReference type="EMBL" id="TNN60079.1"/>
    </source>
</evidence>
<feature type="transmembrane region" description="Helical" evidence="1">
    <location>
        <begin position="20"/>
        <end position="38"/>
    </location>
</feature>
<keyword evidence="1" id="KW-0812">Transmembrane</keyword>
<feature type="transmembrane region" description="Helical" evidence="1">
    <location>
        <begin position="50"/>
        <end position="71"/>
    </location>
</feature>
<dbReference type="Proteomes" id="UP000314294">
    <property type="component" value="Unassembled WGS sequence"/>
</dbReference>
<name>A0A4Z2H2T3_9TELE</name>
<keyword evidence="1" id="KW-0472">Membrane</keyword>